<organism evidence="2 3">
    <name type="scientific">Rhipicephalus sanguineus</name>
    <name type="common">Brown dog tick</name>
    <name type="synonym">Ixodes sanguineus</name>
    <dbReference type="NCBI Taxonomy" id="34632"/>
    <lineage>
        <taxon>Eukaryota</taxon>
        <taxon>Metazoa</taxon>
        <taxon>Ecdysozoa</taxon>
        <taxon>Arthropoda</taxon>
        <taxon>Chelicerata</taxon>
        <taxon>Arachnida</taxon>
        <taxon>Acari</taxon>
        <taxon>Parasitiformes</taxon>
        <taxon>Ixodida</taxon>
        <taxon>Ixodoidea</taxon>
        <taxon>Ixodidae</taxon>
        <taxon>Rhipicephalinae</taxon>
        <taxon>Rhipicephalus</taxon>
        <taxon>Rhipicephalus</taxon>
    </lineage>
</organism>
<evidence type="ECO:0000313" key="3">
    <source>
        <dbReference type="Proteomes" id="UP000821837"/>
    </source>
</evidence>
<evidence type="ECO:0000256" key="1">
    <source>
        <dbReference type="SAM" id="MobiDB-lite"/>
    </source>
</evidence>
<sequence>MSNLSYSLPFHTLNKSEEGQVDSIIRGAYKAALGLPIGTPTDRLLEFGVHNTVLITDIAFGPLSSLSGPESCDSDFGHRRISDAAVFMATMAEEPTPSSATPVERTRRSLVRTSSHKRP</sequence>
<reference evidence="2" key="1">
    <citation type="journal article" date="2020" name="Cell">
        <title>Large-Scale Comparative Analyses of Tick Genomes Elucidate Their Genetic Diversity and Vector Capacities.</title>
        <authorList>
            <consortium name="Tick Genome and Microbiome Consortium (TIGMIC)"/>
            <person name="Jia N."/>
            <person name="Wang J."/>
            <person name="Shi W."/>
            <person name="Du L."/>
            <person name="Sun Y."/>
            <person name="Zhan W."/>
            <person name="Jiang J.F."/>
            <person name="Wang Q."/>
            <person name="Zhang B."/>
            <person name="Ji P."/>
            <person name="Bell-Sakyi L."/>
            <person name="Cui X.M."/>
            <person name="Yuan T.T."/>
            <person name="Jiang B.G."/>
            <person name="Yang W.F."/>
            <person name="Lam T.T."/>
            <person name="Chang Q.C."/>
            <person name="Ding S.J."/>
            <person name="Wang X.J."/>
            <person name="Zhu J.G."/>
            <person name="Ruan X.D."/>
            <person name="Zhao L."/>
            <person name="Wei J.T."/>
            <person name="Ye R.Z."/>
            <person name="Que T.C."/>
            <person name="Du C.H."/>
            <person name="Zhou Y.H."/>
            <person name="Cheng J.X."/>
            <person name="Dai P.F."/>
            <person name="Guo W.B."/>
            <person name="Han X.H."/>
            <person name="Huang E.J."/>
            <person name="Li L.F."/>
            <person name="Wei W."/>
            <person name="Gao Y.C."/>
            <person name="Liu J.Z."/>
            <person name="Shao H.Z."/>
            <person name="Wang X."/>
            <person name="Wang C.C."/>
            <person name="Yang T.C."/>
            <person name="Huo Q.B."/>
            <person name="Li W."/>
            <person name="Chen H.Y."/>
            <person name="Chen S.E."/>
            <person name="Zhou L.G."/>
            <person name="Ni X.B."/>
            <person name="Tian J.H."/>
            <person name="Sheng Y."/>
            <person name="Liu T."/>
            <person name="Pan Y.S."/>
            <person name="Xia L.Y."/>
            <person name="Li J."/>
            <person name="Zhao F."/>
            <person name="Cao W.C."/>
        </authorList>
    </citation>
    <scope>NUCLEOTIDE SEQUENCE</scope>
    <source>
        <strain evidence="2">Rsan-2018</strain>
    </source>
</reference>
<evidence type="ECO:0000313" key="2">
    <source>
        <dbReference type="EMBL" id="KAH7946754.1"/>
    </source>
</evidence>
<dbReference type="Proteomes" id="UP000821837">
    <property type="component" value="Chromosome 6"/>
</dbReference>
<reference evidence="2" key="2">
    <citation type="submission" date="2021-09" db="EMBL/GenBank/DDBJ databases">
        <authorList>
            <person name="Jia N."/>
            <person name="Wang J."/>
            <person name="Shi W."/>
            <person name="Du L."/>
            <person name="Sun Y."/>
            <person name="Zhan W."/>
            <person name="Jiang J."/>
            <person name="Wang Q."/>
            <person name="Zhang B."/>
            <person name="Ji P."/>
            <person name="Sakyi L.B."/>
            <person name="Cui X."/>
            <person name="Yuan T."/>
            <person name="Jiang B."/>
            <person name="Yang W."/>
            <person name="Lam T.T.-Y."/>
            <person name="Chang Q."/>
            <person name="Ding S."/>
            <person name="Wang X."/>
            <person name="Zhu J."/>
            <person name="Ruan X."/>
            <person name="Zhao L."/>
            <person name="Wei J."/>
            <person name="Que T."/>
            <person name="Du C."/>
            <person name="Cheng J."/>
            <person name="Dai P."/>
            <person name="Han X."/>
            <person name="Huang E."/>
            <person name="Gao Y."/>
            <person name="Liu J."/>
            <person name="Shao H."/>
            <person name="Ye R."/>
            <person name="Li L."/>
            <person name="Wei W."/>
            <person name="Wang X."/>
            <person name="Wang C."/>
            <person name="Huo Q."/>
            <person name="Li W."/>
            <person name="Guo W."/>
            <person name="Chen H."/>
            <person name="Chen S."/>
            <person name="Zhou L."/>
            <person name="Zhou L."/>
            <person name="Ni X."/>
            <person name="Tian J."/>
            <person name="Zhou Y."/>
            <person name="Sheng Y."/>
            <person name="Liu T."/>
            <person name="Pan Y."/>
            <person name="Xia L."/>
            <person name="Li J."/>
            <person name="Zhao F."/>
            <person name="Cao W."/>
        </authorList>
    </citation>
    <scope>NUCLEOTIDE SEQUENCE</scope>
    <source>
        <strain evidence="2">Rsan-2018</strain>
        <tissue evidence="2">Larvae</tissue>
    </source>
</reference>
<protein>
    <submittedName>
        <fullName evidence="2">Uncharacterized protein</fullName>
    </submittedName>
</protein>
<accession>A0A9D4STN6</accession>
<comment type="caution">
    <text evidence="2">The sequence shown here is derived from an EMBL/GenBank/DDBJ whole genome shotgun (WGS) entry which is preliminary data.</text>
</comment>
<feature type="region of interest" description="Disordered" evidence="1">
    <location>
        <begin position="93"/>
        <end position="119"/>
    </location>
</feature>
<feature type="compositionally biased region" description="Basic residues" evidence="1">
    <location>
        <begin position="108"/>
        <end position="119"/>
    </location>
</feature>
<dbReference type="AlphaFoldDB" id="A0A9D4STN6"/>
<name>A0A9D4STN6_RHISA</name>
<gene>
    <name evidence="2" type="ORF">HPB52_003977</name>
</gene>
<keyword evidence="3" id="KW-1185">Reference proteome</keyword>
<dbReference type="EMBL" id="JABSTV010001252">
    <property type="protein sequence ID" value="KAH7946754.1"/>
    <property type="molecule type" value="Genomic_DNA"/>
</dbReference>
<proteinExistence type="predicted"/>